<evidence type="ECO:0000256" key="9">
    <source>
        <dbReference type="SAM" id="MobiDB-lite"/>
    </source>
</evidence>
<dbReference type="SUPFAM" id="SSF160240">
    <property type="entry name" value="Cation efflux protein cytoplasmic domain-like"/>
    <property type="match status" value="1"/>
</dbReference>
<dbReference type="InterPro" id="IPR058533">
    <property type="entry name" value="Cation_efflux_TM"/>
</dbReference>
<dbReference type="PANTHER" id="PTHR11562">
    <property type="entry name" value="CATION EFFLUX PROTEIN/ ZINC TRANSPORTER"/>
    <property type="match status" value="1"/>
</dbReference>
<name>A0A250XMU9_9CHLO</name>
<evidence type="ECO:0000313" key="13">
    <source>
        <dbReference type="EMBL" id="GAX84120.1"/>
    </source>
</evidence>
<dbReference type="InterPro" id="IPR050681">
    <property type="entry name" value="CDF/SLC30A"/>
</dbReference>
<accession>A0A250XMU9</accession>
<feature type="domain" description="Cation efflux protein cytoplasmic" evidence="12">
    <location>
        <begin position="82"/>
        <end position="141"/>
    </location>
</feature>
<dbReference type="InterPro" id="IPR027469">
    <property type="entry name" value="Cation_efflux_TMD_sf"/>
</dbReference>
<dbReference type="STRING" id="1157962.A0A250XMU9"/>
<dbReference type="InterPro" id="IPR036837">
    <property type="entry name" value="Cation_efflux_CTD_sf"/>
</dbReference>
<evidence type="ECO:0000259" key="12">
    <source>
        <dbReference type="Pfam" id="PF16916"/>
    </source>
</evidence>
<protein>
    <recommendedName>
        <fullName evidence="15">Cation efflux protein cytoplasmic domain-containing protein</fullName>
    </recommendedName>
</protein>
<evidence type="ECO:0000256" key="7">
    <source>
        <dbReference type="ARBA" id="ARBA00023065"/>
    </source>
</evidence>
<feature type="transmembrane region" description="Helical" evidence="10">
    <location>
        <begin position="20"/>
        <end position="43"/>
    </location>
</feature>
<dbReference type="AlphaFoldDB" id="A0A250XMU9"/>
<dbReference type="InterPro" id="IPR027470">
    <property type="entry name" value="Cation_efflux_CTD"/>
</dbReference>
<feature type="transmembrane region" description="Helical" evidence="10">
    <location>
        <begin position="49"/>
        <end position="70"/>
    </location>
</feature>
<evidence type="ECO:0000256" key="5">
    <source>
        <dbReference type="ARBA" id="ARBA00022906"/>
    </source>
</evidence>
<evidence type="ECO:0000313" key="14">
    <source>
        <dbReference type="Proteomes" id="UP000232323"/>
    </source>
</evidence>
<evidence type="ECO:0000256" key="8">
    <source>
        <dbReference type="ARBA" id="ARBA00023136"/>
    </source>
</evidence>
<feature type="domain" description="Cation efflux protein transmembrane" evidence="11">
    <location>
        <begin position="7"/>
        <end position="78"/>
    </location>
</feature>
<evidence type="ECO:0000256" key="6">
    <source>
        <dbReference type="ARBA" id="ARBA00022989"/>
    </source>
</evidence>
<comment type="caution">
    <text evidence="13">The sequence shown here is derived from an EMBL/GenBank/DDBJ whole genome shotgun (WGS) entry which is preliminary data.</text>
</comment>
<keyword evidence="6 10" id="KW-1133">Transmembrane helix</keyword>
<dbReference type="Gene3D" id="1.20.1510.10">
    <property type="entry name" value="Cation efflux protein transmembrane domain"/>
    <property type="match status" value="1"/>
</dbReference>
<dbReference type="SUPFAM" id="SSF161111">
    <property type="entry name" value="Cation efflux protein transmembrane domain-like"/>
    <property type="match status" value="1"/>
</dbReference>
<feature type="compositionally biased region" description="Basic and acidic residues" evidence="9">
    <location>
        <begin position="244"/>
        <end position="253"/>
    </location>
</feature>
<keyword evidence="8 10" id="KW-0472">Membrane</keyword>
<reference evidence="13 14" key="1">
    <citation type="submission" date="2017-08" db="EMBL/GenBank/DDBJ databases">
        <title>Acidophilic green algal genome provides insights into adaptation to an acidic environment.</title>
        <authorList>
            <person name="Hirooka S."/>
            <person name="Hirose Y."/>
            <person name="Kanesaki Y."/>
            <person name="Higuchi S."/>
            <person name="Fujiwara T."/>
            <person name="Onuma R."/>
            <person name="Era A."/>
            <person name="Ohbayashi R."/>
            <person name="Uzuka A."/>
            <person name="Nozaki H."/>
            <person name="Yoshikawa H."/>
            <person name="Miyagishima S.Y."/>
        </authorList>
    </citation>
    <scope>NUCLEOTIDE SEQUENCE [LARGE SCALE GENOMIC DNA]</scope>
    <source>
        <strain evidence="13 14">NIES-2499</strain>
    </source>
</reference>
<comment type="similarity">
    <text evidence="2">Belongs to the cation diffusion facilitator (CDF) transporter (TC 2.A.4) family. SLC30A subfamily.</text>
</comment>
<evidence type="ECO:0008006" key="15">
    <source>
        <dbReference type="Google" id="ProtNLM"/>
    </source>
</evidence>
<keyword evidence="5" id="KW-0864">Zinc transport</keyword>
<sequence>MLGSFVSRGHDHGSLDMRAAIIHVIGDFVQSTGVALAGVIIWVRPEWTIVDPICTFLFAALVLMTTKNVIRDIIDVMMERAPRHVDVSQIKQVLTSIKGVRRLHDLHIWAIKPGVAVMSVHVHAEEGAELLEVTRAVAVAARQKGLDHSTVQIVGAGDSCPCEELLKGKVLSDQTAAVDVELLAGGGDNDTYNKTLDQDHSHGHIHHDQVIALPPPVEPDGHAHPHLHDDGPHGLNCSGHHHHSEACDHHHRH</sequence>
<dbReference type="Pfam" id="PF16916">
    <property type="entry name" value="ZT_dimer"/>
    <property type="match status" value="1"/>
</dbReference>
<dbReference type="NCBIfam" id="TIGR01297">
    <property type="entry name" value="CDF"/>
    <property type="match status" value="1"/>
</dbReference>
<keyword evidence="14" id="KW-1185">Reference proteome</keyword>
<feature type="compositionally biased region" description="Basic and acidic residues" evidence="9">
    <location>
        <begin position="219"/>
        <end position="232"/>
    </location>
</feature>
<evidence type="ECO:0000256" key="2">
    <source>
        <dbReference type="ARBA" id="ARBA00008873"/>
    </source>
</evidence>
<dbReference type="OrthoDB" id="9944568at2759"/>
<evidence type="ECO:0000256" key="4">
    <source>
        <dbReference type="ARBA" id="ARBA00022692"/>
    </source>
</evidence>
<dbReference type="PANTHER" id="PTHR11562:SF17">
    <property type="entry name" value="RE54080P-RELATED"/>
    <property type="match status" value="1"/>
</dbReference>
<keyword evidence="5" id="KW-0862">Zinc</keyword>
<evidence type="ECO:0000256" key="1">
    <source>
        <dbReference type="ARBA" id="ARBA00004141"/>
    </source>
</evidence>
<organism evidence="13 14">
    <name type="scientific">Chlamydomonas eustigma</name>
    <dbReference type="NCBI Taxonomy" id="1157962"/>
    <lineage>
        <taxon>Eukaryota</taxon>
        <taxon>Viridiplantae</taxon>
        <taxon>Chlorophyta</taxon>
        <taxon>core chlorophytes</taxon>
        <taxon>Chlorophyceae</taxon>
        <taxon>CS clade</taxon>
        <taxon>Chlamydomonadales</taxon>
        <taxon>Chlamydomonadaceae</taxon>
        <taxon>Chlamydomonas</taxon>
    </lineage>
</organism>
<keyword evidence="3" id="KW-0813">Transport</keyword>
<dbReference type="GO" id="GO:0005385">
    <property type="term" value="F:zinc ion transmembrane transporter activity"/>
    <property type="evidence" value="ECO:0007669"/>
    <property type="project" value="TreeGrafter"/>
</dbReference>
<keyword evidence="4 10" id="KW-0812">Transmembrane</keyword>
<dbReference type="GO" id="GO:0005886">
    <property type="term" value="C:plasma membrane"/>
    <property type="evidence" value="ECO:0007669"/>
    <property type="project" value="TreeGrafter"/>
</dbReference>
<dbReference type="EMBL" id="BEGY01000116">
    <property type="protein sequence ID" value="GAX84120.1"/>
    <property type="molecule type" value="Genomic_DNA"/>
</dbReference>
<gene>
    <name evidence="13" type="ORF">CEUSTIGMA_g11543.t1</name>
</gene>
<proteinExistence type="inferred from homology"/>
<dbReference type="InterPro" id="IPR002524">
    <property type="entry name" value="Cation_efflux"/>
</dbReference>
<dbReference type="Pfam" id="PF01545">
    <property type="entry name" value="Cation_efflux"/>
    <property type="match status" value="1"/>
</dbReference>
<dbReference type="Proteomes" id="UP000232323">
    <property type="component" value="Unassembled WGS sequence"/>
</dbReference>
<comment type="subcellular location">
    <subcellularLocation>
        <location evidence="1">Membrane</location>
        <topology evidence="1">Multi-pass membrane protein</topology>
    </subcellularLocation>
</comment>
<keyword evidence="7" id="KW-0406">Ion transport</keyword>
<evidence type="ECO:0000256" key="10">
    <source>
        <dbReference type="SAM" id="Phobius"/>
    </source>
</evidence>
<evidence type="ECO:0000259" key="11">
    <source>
        <dbReference type="Pfam" id="PF01545"/>
    </source>
</evidence>
<evidence type="ECO:0000256" key="3">
    <source>
        <dbReference type="ARBA" id="ARBA00022448"/>
    </source>
</evidence>
<feature type="region of interest" description="Disordered" evidence="9">
    <location>
        <begin position="216"/>
        <end position="253"/>
    </location>
</feature>